<dbReference type="InterPro" id="IPR000994">
    <property type="entry name" value="Pept_M24"/>
</dbReference>
<dbReference type="PANTHER" id="PTHR46112">
    <property type="entry name" value="AMINOPEPTIDASE"/>
    <property type="match status" value="1"/>
</dbReference>
<protein>
    <submittedName>
        <fullName evidence="2">M24 family metallopeptidase</fullName>
    </submittedName>
</protein>
<dbReference type="PANTHER" id="PTHR46112:SF2">
    <property type="entry name" value="XAA-PRO AMINOPEPTIDASE P-RELATED"/>
    <property type="match status" value="1"/>
</dbReference>
<organism evidence="2 3">
    <name type="scientific">Microbacterium stercoris</name>
    <dbReference type="NCBI Taxonomy" id="2820289"/>
    <lineage>
        <taxon>Bacteria</taxon>
        <taxon>Bacillati</taxon>
        <taxon>Actinomycetota</taxon>
        <taxon>Actinomycetes</taxon>
        <taxon>Micrococcales</taxon>
        <taxon>Microbacteriaceae</taxon>
        <taxon>Microbacterium</taxon>
    </lineage>
</organism>
<gene>
    <name evidence="2" type="ORF">J5V96_01145</name>
</gene>
<reference evidence="2" key="1">
    <citation type="submission" date="2021-03" db="EMBL/GenBank/DDBJ databases">
        <title>Microbacterium sp. nov., a novel actinobacterium isolated from cow dung.</title>
        <authorList>
            <person name="Zhang L."/>
        </authorList>
    </citation>
    <scope>NUCLEOTIDE SEQUENCE</scope>
    <source>
        <strain evidence="2">NEAU-LLB</strain>
    </source>
</reference>
<feature type="domain" description="Peptidase M24" evidence="1">
    <location>
        <begin position="140"/>
        <end position="328"/>
    </location>
</feature>
<dbReference type="Gene3D" id="3.90.230.10">
    <property type="entry name" value="Creatinase/methionine aminopeptidase superfamily"/>
    <property type="match status" value="1"/>
</dbReference>
<evidence type="ECO:0000259" key="1">
    <source>
        <dbReference type="Pfam" id="PF00557"/>
    </source>
</evidence>
<dbReference type="InterPro" id="IPR050659">
    <property type="entry name" value="Peptidase_M24B"/>
</dbReference>
<dbReference type="Proteomes" id="UP000680132">
    <property type="component" value="Unassembled WGS sequence"/>
</dbReference>
<name>A0A939QI58_9MICO</name>
<dbReference type="InterPro" id="IPR036005">
    <property type="entry name" value="Creatinase/aminopeptidase-like"/>
</dbReference>
<comment type="caution">
    <text evidence="2">The sequence shown here is derived from an EMBL/GenBank/DDBJ whole genome shotgun (WGS) entry which is preliminary data.</text>
</comment>
<dbReference type="Pfam" id="PF00557">
    <property type="entry name" value="Peptidase_M24"/>
    <property type="match status" value="1"/>
</dbReference>
<accession>A0A939QI58</accession>
<keyword evidence="3" id="KW-1185">Reference proteome</keyword>
<dbReference type="AlphaFoldDB" id="A0A939QI58"/>
<sequence>MRSTLLPEPTADRQLKHARLVQLLDARGADRIHLGTPEALAWYFDGPRTGVPLGGAPVFSATVHRDGTAVIRALANEAQRLAEEEIGGAEFEVIDWFGDLQASEPGVLRDTEVASELRAARAALLPVERARYAALGRDMATALTRVLSAATPTMTERELAGALSRAIYEAGAEPAVTLVAGASRAHVQHPLPTDAPLGSRAMGVITGRRHGLHVSATRWVQFSRPSAQVVETERRLFEVEADVWAATRPDRTLDEVLGDIRQAYARHGFGDDAWRKHHQGGPTGYNGRDPKAAPGLRDVVQAGQAFAWNPWAFDRGVGGKSEDTVVIDAGGSVVVLSADPAWPTLDIRGVARPAALDLF</sequence>
<evidence type="ECO:0000313" key="2">
    <source>
        <dbReference type="EMBL" id="MBO3662112.1"/>
    </source>
</evidence>
<dbReference type="EMBL" id="JAGFOA010000001">
    <property type="protein sequence ID" value="MBO3662112.1"/>
    <property type="molecule type" value="Genomic_DNA"/>
</dbReference>
<dbReference type="CDD" id="cd01066">
    <property type="entry name" value="APP_MetAP"/>
    <property type="match status" value="1"/>
</dbReference>
<proteinExistence type="predicted"/>
<evidence type="ECO:0000313" key="3">
    <source>
        <dbReference type="Proteomes" id="UP000680132"/>
    </source>
</evidence>
<dbReference type="SUPFAM" id="SSF55920">
    <property type="entry name" value="Creatinase/aminopeptidase"/>
    <property type="match status" value="1"/>
</dbReference>